<dbReference type="Proteomes" id="UP000003477">
    <property type="component" value="Unassembled WGS sequence"/>
</dbReference>
<reference evidence="1 2" key="1">
    <citation type="journal article" date="2011" name="Front. Microbiol.">
        <title>Two Strains of Crocosphaera watsonii with Highly Conserved Genomes are Distinguished by Strain-Specific Features.</title>
        <authorList>
            <person name="Bench S.R."/>
            <person name="Ilikchyan I.N."/>
            <person name="Tripp H.J."/>
            <person name="Zehr J.P."/>
        </authorList>
    </citation>
    <scope>NUCLEOTIDE SEQUENCE [LARGE SCALE GENOMIC DNA]</scope>
    <source>
        <strain evidence="1 2">WH 0003</strain>
    </source>
</reference>
<dbReference type="EMBL" id="AESD01000225">
    <property type="protein sequence ID" value="EHJ13874.1"/>
    <property type="molecule type" value="Genomic_DNA"/>
</dbReference>
<gene>
    <name evidence="1" type="ORF">CWATWH0003_1452</name>
</gene>
<evidence type="ECO:0000313" key="2">
    <source>
        <dbReference type="Proteomes" id="UP000003477"/>
    </source>
</evidence>
<accession>G5J1S0</accession>
<comment type="caution">
    <text evidence="1">The sequence shown here is derived from an EMBL/GenBank/DDBJ whole genome shotgun (WGS) entry which is preliminary data.</text>
</comment>
<protein>
    <submittedName>
        <fullName evidence="1">Uncharacterized protein</fullName>
    </submittedName>
</protein>
<proteinExistence type="predicted"/>
<evidence type="ECO:0000313" key="1">
    <source>
        <dbReference type="EMBL" id="EHJ13874.1"/>
    </source>
</evidence>
<name>G5J1S0_CROWT</name>
<dbReference type="AlphaFoldDB" id="G5J1S0"/>
<sequence>MGKTLLEPSILMGLTADSGTEPQAANKVEEATAMPQVLPLKIL</sequence>
<organism evidence="1 2">
    <name type="scientific">Crocosphaera watsonii WH 0003</name>
    <dbReference type="NCBI Taxonomy" id="423471"/>
    <lineage>
        <taxon>Bacteria</taxon>
        <taxon>Bacillati</taxon>
        <taxon>Cyanobacteriota</taxon>
        <taxon>Cyanophyceae</taxon>
        <taxon>Oscillatoriophycideae</taxon>
        <taxon>Chroococcales</taxon>
        <taxon>Aphanothecaceae</taxon>
        <taxon>Crocosphaera</taxon>
    </lineage>
</organism>